<evidence type="ECO:0000313" key="2">
    <source>
        <dbReference type="Proteomes" id="UP000516696"/>
    </source>
</evidence>
<gene>
    <name evidence="1" type="ORF">EGM181_12815</name>
</gene>
<name>A0AAE7MR20_ENTGA</name>
<protein>
    <submittedName>
        <fullName evidence="1">Uncharacterized protein</fullName>
    </submittedName>
</protein>
<dbReference type="AlphaFoldDB" id="A0AAE7MR20"/>
<evidence type="ECO:0000313" key="1">
    <source>
        <dbReference type="EMBL" id="QOG28074.1"/>
    </source>
</evidence>
<reference evidence="1 2" key="1">
    <citation type="submission" date="2020-03" db="EMBL/GenBank/DDBJ databases">
        <title>Characterization of ganglioside-mimicking enterococci.</title>
        <authorList>
            <person name="Patry R.T."/>
            <person name="Nothaft H."/>
            <person name="Bridger R."/>
            <person name="Shajahan A."/>
            <person name="Huynh S."/>
            <person name="Sanchez S."/>
            <person name="Azadi P."/>
            <person name="Cooper K."/>
            <person name="Miller W.G."/>
            <person name="Parker C.T."/>
            <person name="Wells L."/>
            <person name="Szymanski C.M."/>
        </authorList>
    </citation>
    <scope>NUCLEOTIDE SEQUENCE [LARGE SCALE GENOMIC DNA]</scope>
    <source>
        <strain evidence="1 2">EGM181</strain>
    </source>
</reference>
<sequence length="92" mass="10930">MNLFATDFVNSFKEMLKSVLTKAIHEILDEINDEEKFLLNRKEISAAIGCDPDTFDKSFRYLDGFPYHIKGNTECWNKKEVFEYLHKHKLIR</sequence>
<dbReference type="EMBL" id="CP050485">
    <property type="protein sequence ID" value="QOG28074.1"/>
    <property type="molecule type" value="Genomic_DNA"/>
</dbReference>
<dbReference type="RefSeq" id="WP_113849434.1">
    <property type="nucleotide sequence ID" value="NZ_CP050485.1"/>
</dbReference>
<organism evidence="1 2">
    <name type="scientific">Enterococcus gallinarum</name>
    <dbReference type="NCBI Taxonomy" id="1353"/>
    <lineage>
        <taxon>Bacteria</taxon>
        <taxon>Bacillati</taxon>
        <taxon>Bacillota</taxon>
        <taxon>Bacilli</taxon>
        <taxon>Lactobacillales</taxon>
        <taxon>Enterococcaceae</taxon>
        <taxon>Enterococcus</taxon>
    </lineage>
</organism>
<dbReference type="Proteomes" id="UP000516696">
    <property type="component" value="Chromosome"/>
</dbReference>
<accession>A0AAE7MR20</accession>
<proteinExistence type="predicted"/>